<evidence type="ECO:0000256" key="8">
    <source>
        <dbReference type="ARBA" id="ARBA00022692"/>
    </source>
</evidence>
<keyword evidence="11 18" id="KW-0472">Membrane</keyword>
<evidence type="ECO:0000256" key="10">
    <source>
        <dbReference type="ARBA" id="ARBA00022989"/>
    </source>
</evidence>
<dbReference type="UniPathway" id="UPA00378"/>
<comment type="catalytic activity">
    <reaction evidence="17">
        <text>an N,N'-diacetylchitobiosyl-diphospho-di-trans,poly-cis-dolichol + GDP-alpha-D-mannose = a beta-D-Man-(1-&gt;4)-beta-D-GlcNAc-(1-&gt;4)-alpha-D-GlcNAc-diphospho-di-trans,poly-cis-dolichol + GDP + H(+)</text>
        <dbReference type="Rhea" id="RHEA:13865"/>
        <dbReference type="Rhea" id="RHEA-COMP:19510"/>
        <dbReference type="Rhea" id="RHEA-COMP:19511"/>
        <dbReference type="ChEBI" id="CHEBI:15378"/>
        <dbReference type="ChEBI" id="CHEBI:57269"/>
        <dbReference type="ChEBI" id="CHEBI:57527"/>
        <dbReference type="ChEBI" id="CHEBI:58189"/>
        <dbReference type="ChEBI" id="CHEBI:58472"/>
        <dbReference type="EC" id="2.4.1.142"/>
    </reaction>
    <physiologicalReaction direction="left-to-right" evidence="17">
        <dbReference type="Rhea" id="RHEA:13866"/>
    </physiologicalReaction>
</comment>
<comment type="function">
    <text evidence="12">Participates in the formation of the lipid-linked precursor oligosaccharide for N-glycosylation. Involved in assembling the dolichol-pyrophosphate-GlcNAc(2)-Man(5) intermediate on the cytoplasmic surface of the ER.</text>
</comment>
<evidence type="ECO:0000256" key="13">
    <source>
        <dbReference type="ARBA" id="ARBA00030745"/>
    </source>
</evidence>
<accession>A0A8H7ZDW8</accession>
<organism evidence="20 21">
    <name type="scientific">Candida metapsilosis</name>
    <dbReference type="NCBI Taxonomy" id="273372"/>
    <lineage>
        <taxon>Eukaryota</taxon>
        <taxon>Fungi</taxon>
        <taxon>Dikarya</taxon>
        <taxon>Ascomycota</taxon>
        <taxon>Saccharomycotina</taxon>
        <taxon>Pichiomycetes</taxon>
        <taxon>Debaryomycetaceae</taxon>
        <taxon>Candida/Lodderomyces clade</taxon>
        <taxon>Candida</taxon>
    </lineage>
</organism>
<dbReference type="EC" id="2.4.1.142" evidence="4"/>
<keyword evidence="9" id="KW-0256">Endoplasmic reticulum</keyword>
<evidence type="ECO:0000256" key="6">
    <source>
        <dbReference type="ARBA" id="ARBA00022676"/>
    </source>
</evidence>
<evidence type="ECO:0000259" key="19">
    <source>
        <dbReference type="Pfam" id="PF00534"/>
    </source>
</evidence>
<evidence type="ECO:0000256" key="15">
    <source>
        <dbReference type="ARBA" id="ARBA00031566"/>
    </source>
</evidence>
<comment type="subcellular location">
    <subcellularLocation>
        <location evidence="1">Endoplasmic reticulum membrane</location>
        <topology evidence="1">Single-pass membrane protein</topology>
    </subcellularLocation>
</comment>
<evidence type="ECO:0000256" key="14">
    <source>
        <dbReference type="ARBA" id="ARBA00031434"/>
    </source>
</evidence>
<keyword evidence="21" id="KW-1185">Reference proteome</keyword>
<comment type="similarity">
    <text evidence="3">Belongs to the glycosyltransferase group 1 family.</text>
</comment>
<dbReference type="OrthoDB" id="614844at2759"/>
<evidence type="ECO:0000256" key="2">
    <source>
        <dbReference type="ARBA" id="ARBA00004922"/>
    </source>
</evidence>
<proteinExistence type="inferred from homology"/>
<keyword evidence="8 18" id="KW-0812">Transmembrane</keyword>
<dbReference type="Proteomes" id="UP000669133">
    <property type="component" value="Unassembled WGS sequence"/>
</dbReference>
<evidence type="ECO:0000256" key="7">
    <source>
        <dbReference type="ARBA" id="ARBA00022679"/>
    </source>
</evidence>
<feature type="transmembrane region" description="Helical" evidence="18">
    <location>
        <begin position="155"/>
        <end position="172"/>
    </location>
</feature>
<evidence type="ECO:0000256" key="4">
    <source>
        <dbReference type="ARBA" id="ARBA00012611"/>
    </source>
</evidence>
<name>A0A8H7ZDW8_9ASCO</name>
<evidence type="ECO:0000256" key="11">
    <source>
        <dbReference type="ARBA" id="ARBA00023136"/>
    </source>
</evidence>
<dbReference type="Pfam" id="PF00534">
    <property type="entry name" value="Glycos_transf_1"/>
    <property type="match status" value="1"/>
</dbReference>
<dbReference type="AlphaFoldDB" id="A0A8H7ZDW8"/>
<keyword evidence="7" id="KW-0808">Transferase</keyword>
<keyword evidence="10 18" id="KW-1133">Transmembrane helix</keyword>
<dbReference type="GeneID" id="93650671"/>
<dbReference type="EMBL" id="JAEOAQ010000002">
    <property type="protein sequence ID" value="KAG5420162.1"/>
    <property type="molecule type" value="Genomic_DNA"/>
</dbReference>
<dbReference type="Gene3D" id="3.40.50.2000">
    <property type="entry name" value="Glycogen Phosphorylase B"/>
    <property type="match status" value="2"/>
</dbReference>
<evidence type="ECO:0000256" key="17">
    <source>
        <dbReference type="ARBA" id="ARBA00045071"/>
    </source>
</evidence>
<protein>
    <recommendedName>
        <fullName evidence="5">Chitobiosyldiphosphodolichol beta-mannosyltransferase</fullName>
        <ecNumber evidence="4">2.4.1.142</ecNumber>
    </recommendedName>
    <alternativeName>
        <fullName evidence="13">Asparagine-linked glycosylation protein 1</fullName>
    </alternativeName>
    <alternativeName>
        <fullName evidence="15">Beta-1,4-mannosyltransferase</fullName>
    </alternativeName>
    <alternativeName>
        <fullName evidence="16">GDP-Man:GlcNAc2-PP-dolichol mannosyltransferase</fullName>
    </alternativeName>
    <alternativeName>
        <fullName evidence="14">GDP-mannose-dolichol diphosphochitobiose mannosyltransferase</fullName>
    </alternativeName>
</protein>
<evidence type="ECO:0000256" key="1">
    <source>
        <dbReference type="ARBA" id="ARBA00004389"/>
    </source>
</evidence>
<dbReference type="RefSeq" id="XP_067549278.1">
    <property type="nucleotide sequence ID" value="XM_067690855.1"/>
</dbReference>
<feature type="transmembrane region" description="Helical" evidence="18">
    <location>
        <begin position="20"/>
        <end position="39"/>
    </location>
</feature>
<comment type="pathway">
    <text evidence="2">Protein modification; protein glycosylation.</text>
</comment>
<sequence length="456" mass="52291">MEEIIKYQGFDHIWKYSGPWLYYMLAAYVCFPIIAYKLLSYFSQTRRPASRQNVLIFVLGDLGHSPRMCYHALSFSKIGYDVSLCGYIETRPPDEIIDDLNIDIVPIGVVHNIYNFPFVIFAVQKIGTQVKQLVKILWNRGGATDVVMIQNPPSIPILAIVLFFKFFIYRHWKVVIDWHNLNYTILNLRFQNVKHPLVRLMKFYESFLGGFADFNITVTKKMKKYLVNEFGFAKSKVTTFYDRPGMQFKPAEDTELKKTHELFQDVKNIESYRVLISSTSFTPDEDFGLLLDALKLYETSEKANTPPILLIVTGKGPLKEKFIQKVIELDYSSRIIVKTAWLASEDYPKILAQADLGISLHTSSSGIDLPMKIVDFFGCGVPVISLSFPAIDELVKNGENGLVAKESTAENLVELLEKVFADDQLLSKLKQGALRESQSRWDENWNTVLRPKFVNE</sequence>
<dbReference type="SUPFAM" id="SSF53756">
    <property type="entry name" value="UDP-Glycosyltransferase/glycogen phosphorylase"/>
    <property type="match status" value="1"/>
</dbReference>
<comment type="caution">
    <text evidence="20">The sequence shown here is derived from an EMBL/GenBank/DDBJ whole genome shotgun (WGS) entry which is preliminary data.</text>
</comment>
<feature type="domain" description="Glycosyl transferase family 1" evidence="19">
    <location>
        <begin position="263"/>
        <end position="433"/>
    </location>
</feature>
<evidence type="ECO:0000256" key="12">
    <source>
        <dbReference type="ARBA" id="ARBA00024899"/>
    </source>
</evidence>
<evidence type="ECO:0000313" key="21">
    <source>
        <dbReference type="Proteomes" id="UP000669133"/>
    </source>
</evidence>
<evidence type="ECO:0000256" key="3">
    <source>
        <dbReference type="ARBA" id="ARBA00006122"/>
    </source>
</evidence>
<reference evidence="20 21" key="1">
    <citation type="submission" date="2020-12" db="EMBL/GenBank/DDBJ databases">
        <title>Effect of drift, selection, and recombination on the evolution of hybrid genomes in Candida yeast pathogens.</title>
        <authorList>
            <person name="Mixao V."/>
            <person name="Ksiezopolska E."/>
            <person name="Saus E."/>
            <person name="Boekhout T."/>
            <person name="Gacser A."/>
            <person name="Gabaldon T."/>
        </authorList>
    </citation>
    <scope>NUCLEOTIDE SEQUENCE [LARGE SCALE GENOMIC DNA]</scope>
    <source>
        <strain evidence="20 21">BP57</strain>
    </source>
</reference>
<dbReference type="GO" id="GO:0005789">
    <property type="term" value="C:endoplasmic reticulum membrane"/>
    <property type="evidence" value="ECO:0007669"/>
    <property type="project" value="UniProtKB-SubCell"/>
</dbReference>
<dbReference type="GO" id="GO:0004578">
    <property type="term" value="F:chitobiosyldiphosphodolichol beta-mannosyltransferase activity"/>
    <property type="evidence" value="ECO:0007669"/>
    <property type="project" value="UniProtKB-EC"/>
</dbReference>
<dbReference type="PANTHER" id="PTHR13036">
    <property type="entry name" value="BETA1,4 MANNOSYLTRANSFERASE"/>
    <property type="match status" value="1"/>
</dbReference>
<gene>
    <name evidence="20" type="ORF">I9W82_002042</name>
</gene>
<dbReference type="InterPro" id="IPR001296">
    <property type="entry name" value="Glyco_trans_1"/>
</dbReference>
<evidence type="ECO:0000256" key="16">
    <source>
        <dbReference type="ARBA" id="ARBA00033088"/>
    </source>
</evidence>
<evidence type="ECO:0000256" key="18">
    <source>
        <dbReference type="SAM" id="Phobius"/>
    </source>
</evidence>
<dbReference type="InterPro" id="IPR026051">
    <property type="entry name" value="ALG1-like"/>
</dbReference>
<keyword evidence="6" id="KW-0328">Glycosyltransferase</keyword>
<evidence type="ECO:0000313" key="20">
    <source>
        <dbReference type="EMBL" id="KAG5420162.1"/>
    </source>
</evidence>
<evidence type="ECO:0000256" key="9">
    <source>
        <dbReference type="ARBA" id="ARBA00022824"/>
    </source>
</evidence>
<dbReference type="PANTHER" id="PTHR13036:SF0">
    <property type="entry name" value="CHITOBIOSYLDIPHOSPHODOLICHOL BETA-MANNOSYLTRANSFERASE"/>
    <property type="match status" value="1"/>
</dbReference>
<evidence type="ECO:0000256" key="5">
    <source>
        <dbReference type="ARBA" id="ARBA00015841"/>
    </source>
</evidence>